<name>A0A560DN17_9BRAD</name>
<comment type="caution">
    <text evidence="1">The sequence shown here is derived from an EMBL/GenBank/DDBJ whole genome shotgun (WGS) entry which is preliminary data.</text>
</comment>
<protein>
    <submittedName>
        <fullName evidence="1">Uncharacterized protein</fullName>
    </submittedName>
</protein>
<accession>A0A560DN17</accession>
<gene>
    <name evidence="1" type="ORF">FBZ96_105156</name>
</gene>
<evidence type="ECO:0000313" key="2">
    <source>
        <dbReference type="Proteomes" id="UP000319949"/>
    </source>
</evidence>
<keyword evidence="2" id="KW-1185">Reference proteome</keyword>
<proteinExistence type="predicted"/>
<organism evidence="1 2">
    <name type="scientific">Bradyrhizobium stylosanthis</name>
    <dbReference type="NCBI Taxonomy" id="1803665"/>
    <lineage>
        <taxon>Bacteria</taxon>
        <taxon>Pseudomonadati</taxon>
        <taxon>Pseudomonadota</taxon>
        <taxon>Alphaproteobacteria</taxon>
        <taxon>Hyphomicrobiales</taxon>
        <taxon>Nitrobacteraceae</taxon>
        <taxon>Bradyrhizobium</taxon>
    </lineage>
</organism>
<reference evidence="1 2" key="1">
    <citation type="submission" date="2019-06" db="EMBL/GenBank/DDBJ databases">
        <title>Genomic Encyclopedia of Type Strains, Phase IV (KMG-V): Genome sequencing to study the core and pangenomes of soil and plant-associated prokaryotes.</title>
        <authorList>
            <person name="Whitman W."/>
        </authorList>
    </citation>
    <scope>NUCLEOTIDE SEQUENCE [LARGE SCALE GENOMIC DNA]</scope>
    <source>
        <strain evidence="1 2">BR 510</strain>
    </source>
</reference>
<dbReference type="AlphaFoldDB" id="A0A560DN17"/>
<sequence>MQHSRFVRITGKFEQVVHLNGEGTHDASVHV</sequence>
<dbReference type="Proteomes" id="UP000319949">
    <property type="component" value="Unassembled WGS sequence"/>
</dbReference>
<dbReference type="EMBL" id="VITK01000005">
    <property type="protein sequence ID" value="TWA98480.1"/>
    <property type="molecule type" value="Genomic_DNA"/>
</dbReference>
<evidence type="ECO:0000313" key="1">
    <source>
        <dbReference type="EMBL" id="TWA98480.1"/>
    </source>
</evidence>